<sequence length="386" mass="42652">MFFRRTLLRLLKFTAYTTLTWIIFAILYATLPSAAPDDASVITSLQNGQTVIRVFEKNLFFLPSDSTPSVYESRRWKGDSFVMEFKLAQGPISGSQLLMVGRGYDPLDDVNALLFRISGSGLPPEILASYYNLSMKAFEGTEPSLSSPVELTLPVADVDDLIYPPAGPADAALLAWWVMHDSAPMHFRIREVPEERLIEIWPDSYLWSEGPKVSPATALKPLISITLDDFGNPIAFAFPPAPYSSSPSAFHPIRLALVCFLGPVATIGMLLFLVMSGIFQGMLALLALVLNIAAFGVFCAAIYGIYWWIKHERPRMTLSFSDMREVLDGALDNVRTRNQQAEEGRQVDDIDLEANAVTGIKEDGAAREASHDGLSKEYDDLSGVRS</sequence>
<feature type="transmembrane region" description="Helical" evidence="2">
    <location>
        <begin position="255"/>
        <end position="279"/>
    </location>
</feature>
<feature type="transmembrane region" description="Helical" evidence="2">
    <location>
        <begin position="285"/>
        <end position="309"/>
    </location>
</feature>
<proteinExistence type="predicted"/>
<accession>A0ABR3FB08</accession>
<dbReference type="Proteomes" id="UP001465976">
    <property type="component" value="Unassembled WGS sequence"/>
</dbReference>
<keyword evidence="2" id="KW-0472">Membrane</keyword>
<keyword evidence="2" id="KW-1133">Transmembrane helix</keyword>
<evidence type="ECO:0000313" key="3">
    <source>
        <dbReference type="EMBL" id="KAL0572228.1"/>
    </source>
</evidence>
<comment type="caution">
    <text evidence="3">The sequence shown here is derived from an EMBL/GenBank/DDBJ whole genome shotgun (WGS) entry which is preliminary data.</text>
</comment>
<feature type="compositionally biased region" description="Basic and acidic residues" evidence="1">
    <location>
        <begin position="361"/>
        <end position="379"/>
    </location>
</feature>
<keyword evidence="4" id="KW-1185">Reference proteome</keyword>
<reference evidence="3 4" key="1">
    <citation type="submission" date="2024-02" db="EMBL/GenBank/DDBJ databases">
        <title>A draft genome for the cacao thread blight pathogen Marasmius crinis-equi.</title>
        <authorList>
            <person name="Cohen S.P."/>
            <person name="Baruah I.K."/>
            <person name="Amoako-Attah I."/>
            <person name="Bukari Y."/>
            <person name="Meinhardt L.W."/>
            <person name="Bailey B.A."/>
        </authorList>
    </citation>
    <scope>NUCLEOTIDE SEQUENCE [LARGE SCALE GENOMIC DNA]</scope>
    <source>
        <strain evidence="3 4">GH-76</strain>
    </source>
</reference>
<name>A0ABR3FB08_9AGAR</name>
<feature type="region of interest" description="Disordered" evidence="1">
    <location>
        <begin position="361"/>
        <end position="386"/>
    </location>
</feature>
<evidence type="ECO:0000313" key="4">
    <source>
        <dbReference type="Proteomes" id="UP001465976"/>
    </source>
</evidence>
<gene>
    <name evidence="3" type="ORF">V5O48_009736</name>
</gene>
<keyword evidence="2" id="KW-0812">Transmembrane</keyword>
<protein>
    <submittedName>
        <fullName evidence="3">Uncharacterized protein</fullName>
    </submittedName>
</protein>
<feature type="transmembrane region" description="Helical" evidence="2">
    <location>
        <begin position="13"/>
        <end position="31"/>
    </location>
</feature>
<dbReference type="EMBL" id="JBAHYK010000653">
    <property type="protein sequence ID" value="KAL0572228.1"/>
    <property type="molecule type" value="Genomic_DNA"/>
</dbReference>
<evidence type="ECO:0000256" key="1">
    <source>
        <dbReference type="SAM" id="MobiDB-lite"/>
    </source>
</evidence>
<evidence type="ECO:0000256" key="2">
    <source>
        <dbReference type="SAM" id="Phobius"/>
    </source>
</evidence>
<organism evidence="3 4">
    <name type="scientific">Marasmius crinis-equi</name>
    <dbReference type="NCBI Taxonomy" id="585013"/>
    <lineage>
        <taxon>Eukaryota</taxon>
        <taxon>Fungi</taxon>
        <taxon>Dikarya</taxon>
        <taxon>Basidiomycota</taxon>
        <taxon>Agaricomycotina</taxon>
        <taxon>Agaricomycetes</taxon>
        <taxon>Agaricomycetidae</taxon>
        <taxon>Agaricales</taxon>
        <taxon>Marasmiineae</taxon>
        <taxon>Marasmiaceae</taxon>
        <taxon>Marasmius</taxon>
    </lineage>
</organism>